<dbReference type="EMBL" id="LS974619">
    <property type="protein sequence ID" value="CAG7885221.1"/>
    <property type="molecule type" value="Genomic_DNA"/>
</dbReference>
<dbReference type="GO" id="GO:0005886">
    <property type="term" value="C:plasma membrane"/>
    <property type="evidence" value="ECO:0007669"/>
    <property type="project" value="UniProtKB-SubCell"/>
</dbReference>
<keyword evidence="3" id="KW-1003">Cell membrane</keyword>
<proteinExistence type="inferred from homology"/>
<evidence type="ECO:0000256" key="1">
    <source>
        <dbReference type="ARBA" id="ARBA00004162"/>
    </source>
</evidence>
<name>A0A8D9LSK7_BRACM</name>
<protein>
    <submittedName>
        <fullName evidence="9">Uncharacterized protein</fullName>
    </submittedName>
</protein>
<evidence type="ECO:0000256" key="5">
    <source>
        <dbReference type="ARBA" id="ARBA00022989"/>
    </source>
</evidence>
<evidence type="ECO:0000313" key="9">
    <source>
        <dbReference type="EMBL" id="CAG7885221.1"/>
    </source>
</evidence>
<reference evidence="9 10" key="1">
    <citation type="submission" date="2021-07" db="EMBL/GenBank/DDBJ databases">
        <authorList>
            <consortium name="Genoscope - CEA"/>
            <person name="William W."/>
        </authorList>
    </citation>
    <scope>NUCLEOTIDE SEQUENCE [LARGE SCALE GENOMIC DNA]</scope>
</reference>
<sequence>MPLSCRGKIVSPESRKHKRVKKQSTETRTKMGQCSSTTKMNRKRKRGEGGCRESMKRSRGCLMMVKEKRSRFYIARRCILMLLCWHKYANS</sequence>
<dbReference type="GO" id="GO:0048367">
    <property type="term" value="P:shoot system development"/>
    <property type="evidence" value="ECO:0007669"/>
    <property type="project" value="UniProtKB-ARBA"/>
</dbReference>
<dbReference type="Gramene" id="A03p65640.2_BraZ1">
    <property type="protein sequence ID" value="A03p65640.2_BraZ1.CDS"/>
    <property type="gene ID" value="A03g65640.2_BraZ1"/>
</dbReference>
<evidence type="ECO:0000256" key="3">
    <source>
        <dbReference type="ARBA" id="ARBA00022475"/>
    </source>
</evidence>
<evidence type="ECO:0000256" key="7">
    <source>
        <dbReference type="ARBA" id="ARBA00024340"/>
    </source>
</evidence>
<keyword evidence="5" id="KW-1133">Transmembrane helix</keyword>
<dbReference type="AlphaFoldDB" id="A0A8D9LSK7"/>
<dbReference type="InterPro" id="IPR051525">
    <property type="entry name" value="DVL_RTFL_regulatory"/>
</dbReference>
<evidence type="ECO:0000256" key="6">
    <source>
        <dbReference type="ARBA" id="ARBA00023136"/>
    </source>
</evidence>
<evidence type="ECO:0000256" key="8">
    <source>
        <dbReference type="SAM" id="MobiDB-lite"/>
    </source>
</evidence>
<dbReference type="PANTHER" id="PTHR33102">
    <property type="entry name" value="DVL19-RELATED-RELATED"/>
    <property type="match status" value="1"/>
</dbReference>
<dbReference type="GO" id="GO:0008285">
    <property type="term" value="P:negative regulation of cell population proliferation"/>
    <property type="evidence" value="ECO:0007669"/>
    <property type="project" value="InterPro"/>
</dbReference>
<gene>
    <name evidence="9" type="ORF">BRAPAZ1V2_A03P65640.2</name>
</gene>
<evidence type="ECO:0000256" key="2">
    <source>
        <dbReference type="ARBA" id="ARBA00022473"/>
    </source>
</evidence>
<comment type="subcellular location">
    <subcellularLocation>
        <location evidence="1">Cell membrane</location>
        <topology evidence="1">Single-pass membrane protein</topology>
    </subcellularLocation>
</comment>
<organism evidence="9 10">
    <name type="scientific">Brassica campestris</name>
    <name type="common">Field mustard</name>
    <dbReference type="NCBI Taxonomy" id="3711"/>
    <lineage>
        <taxon>Eukaryota</taxon>
        <taxon>Viridiplantae</taxon>
        <taxon>Streptophyta</taxon>
        <taxon>Embryophyta</taxon>
        <taxon>Tracheophyta</taxon>
        <taxon>Spermatophyta</taxon>
        <taxon>Magnoliopsida</taxon>
        <taxon>eudicotyledons</taxon>
        <taxon>Gunneridae</taxon>
        <taxon>Pentapetalae</taxon>
        <taxon>rosids</taxon>
        <taxon>malvids</taxon>
        <taxon>Brassicales</taxon>
        <taxon>Brassicaceae</taxon>
        <taxon>Brassiceae</taxon>
        <taxon>Brassica</taxon>
    </lineage>
</organism>
<keyword evidence="6" id="KW-0472">Membrane</keyword>
<dbReference type="Pfam" id="PF08137">
    <property type="entry name" value="DVL"/>
    <property type="match status" value="1"/>
</dbReference>
<dbReference type="InterPro" id="IPR012552">
    <property type="entry name" value="DVL"/>
</dbReference>
<feature type="compositionally biased region" description="Polar residues" evidence="8">
    <location>
        <begin position="30"/>
        <end position="39"/>
    </location>
</feature>
<evidence type="ECO:0000313" key="10">
    <source>
        <dbReference type="Proteomes" id="UP000694005"/>
    </source>
</evidence>
<comment type="similarity">
    <text evidence="7">Belongs to the DVL/RTFL small polypeptides family.</text>
</comment>
<keyword evidence="2" id="KW-0217">Developmental protein</keyword>
<keyword evidence="4" id="KW-0812">Transmembrane</keyword>
<evidence type="ECO:0000256" key="4">
    <source>
        <dbReference type="ARBA" id="ARBA00022692"/>
    </source>
</evidence>
<feature type="region of interest" description="Disordered" evidence="8">
    <location>
        <begin position="1"/>
        <end position="52"/>
    </location>
</feature>
<accession>A0A8D9LSK7</accession>
<dbReference type="Proteomes" id="UP000694005">
    <property type="component" value="Chromosome A03"/>
</dbReference>